<comment type="similarity">
    <text evidence="2">Belongs to the UPF0104 family.</text>
</comment>
<feature type="transmembrane region" description="Helical" evidence="7">
    <location>
        <begin position="177"/>
        <end position="204"/>
    </location>
</feature>
<feature type="transmembrane region" description="Helical" evidence="7">
    <location>
        <begin position="253"/>
        <end position="277"/>
    </location>
</feature>
<dbReference type="NCBIfam" id="TIGR00374">
    <property type="entry name" value="flippase-like domain"/>
    <property type="match status" value="1"/>
</dbReference>
<dbReference type="InterPro" id="IPR022791">
    <property type="entry name" value="L-PG_synthase/AglD"/>
</dbReference>
<dbReference type="Pfam" id="PF03706">
    <property type="entry name" value="LPG_synthase_TM"/>
    <property type="match status" value="1"/>
</dbReference>
<reference evidence="8 9" key="1">
    <citation type="journal article" date="2012" name="PLoS ONE">
        <title>The genome characteristics and predicted function of methyl-group oxidation pathway in the obligate aceticlastic methanogens, Methanosaeta spp.</title>
        <authorList>
            <person name="Zhu J."/>
            <person name="Zheng H."/>
            <person name="Ai G."/>
            <person name="Zhang G."/>
            <person name="Liu D."/>
            <person name="Liu X."/>
            <person name="Dong X."/>
        </authorList>
    </citation>
    <scope>NUCLEOTIDE SEQUENCE [LARGE SCALE GENOMIC DNA]</scope>
    <source>
        <strain evidence="8 9">6Ac</strain>
    </source>
</reference>
<dbReference type="PANTHER" id="PTHR39087:SF2">
    <property type="entry name" value="UPF0104 MEMBRANE PROTEIN MJ1595"/>
    <property type="match status" value="1"/>
</dbReference>
<keyword evidence="9" id="KW-1185">Reference proteome</keyword>
<evidence type="ECO:0000256" key="5">
    <source>
        <dbReference type="ARBA" id="ARBA00022989"/>
    </source>
</evidence>
<evidence type="ECO:0000256" key="6">
    <source>
        <dbReference type="ARBA" id="ARBA00023136"/>
    </source>
</evidence>
<evidence type="ECO:0000256" key="7">
    <source>
        <dbReference type="SAM" id="Phobius"/>
    </source>
</evidence>
<keyword evidence="5 7" id="KW-1133">Transmembrane helix</keyword>
<dbReference type="EMBL" id="CP003117">
    <property type="protein sequence ID" value="AET64894.1"/>
    <property type="molecule type" value="Genomic_DNA"/>
</dbReference>
<dbReference type="PANTHER" id="PTHR39087">
    <property type="entry name" value="UPF0104 MEMBRANE PROTEIN MJ1595"/>
    <property type="match status" value="1"/>
</dbReference>
<dbReference type="STRING" id="1110509.Mhar_1533"/>
<evidence type="ECO:0000256" key="1">
    <source>
        <dbReference type="ARBA" id="ARBA00004651"/>
    </source>
</evidence>
<keyword evidence="6 7" id="KW-0472">Membrane</keyword>
<evidence type="ECO:0000313" key="8">
    <source>
        <dbReference type="EMBL" id="AET64894.1"/>
    </source>
</evidence>
<evidence type="ECO:0000256" key="3">
    <source>
        <dbReference type="ARBA" id="ARBA00022475"/>
    </source>
</evidence>
<dbReference type="Proteomes" id="UP000005877">
    <property type="component" value="Chromosome"/>
</dbReference>
<dbReference type="GO" id="GO:0005886">
    <property type="term" value="C:plasma membrane"/>
    <property type="evidence" value="ECO:0007669"/>
    <property type="project" value="UniProtKB-SubCell"/>
</dbReference>
<evidence type="ECO:0000256" key="2">
    <source>
        <dbReference type="ARBA" id="ARBA00011061"/>
    </source>
</evidence>
<dbReference type="AlphaFoldDB" id="G7WP53"/>
<sequence length="378" mass="40099">MVKNMRSKGTLITGRALGKRVNRETAIPKIRASRSSALVLLGVGIYIAYLRHLGLGEVAESLEGLSLAALSAALALSLLMVGFNALSWRRMAEELDLSASFGDLFMIYLSSIFANNLIPTGSFSGETARTYFLARIGGGGRYDAALASVAASRIITAVPFILGMVLGIGYITRLHAVPGWALTACFGMMVFSVSAGFAFVGICFEERWMQRTAAAAVGPLERIFRRELDREVCSGAVSGFMQSMILLRERRGAILEALAWAIAGWISLVMVALAAFASLGVEVSPLAILAVYSVVIVFQTLPLGLPGGIGLVEILMTALFSAIGVPIHDAAAVTILIRLVQLWFLALLGGLSAFHLIRRIERGGEEPAPPAGSRGAGI</sequence>
<evidence type="ECO:0000313" key="9">
    <source>
        <dbReference type="Proteomes" id="UP000005877"/>
    </source>
</evidence>
<feature type="transmembrane region" description="Helical" evidence="7">
    <location>
        <begin position="145"/>
        <end position="171"/>
    </location>
</feature>
<gene>
    <name evidence="8" type="ordered locus">Mhar_1533</name>
</gene>
<feature type="transmembrane region" description="Helical" evidence="7">
    <location>
        <begin position="37"/>
        <end position="55"/>
    </location>
</feature>
<evidence type="ECO:0000256" key="4">
    <source>
        <dbReference type="ARBA" id="ARBA00022692"/>
    </source>
</evidence>
<keyword evidence="4 7" id="KW-0812">Transmembrane</keyword>
<dbReference type="HOGENOM" id="CLU_048072_1_1_2"/>
<feature type="transmembrane region" description="Helical" evidence="7">
    <location>
        <begin position="308"/>
        <end position="327"/>
    </location>
</feature>
<name>G7WP53_METH6</name>
<dbReference type="PATRIC" id="fig|1110509.7.peg.1707"/>
<dbReference type="KEGG" id="mhi:Mhar_1533"/>
<feature type="transmembrane region" description="Helical" evidence="7">
    <location>
        <begin position="283"/>
        <end position="301"/>
    </location>
</feature>
<organism evidence="8 9">
    <name type="scientific">Methanothrix harundinacea (strain 6Ac)</name>
    <name type="common">Methanosaeta harundinacea</name>
    <dbReference type="NCBI Taxonomy" id="1110509"/>
    <lineage>
        <taxon>Archaea</taxon>
        <taxon>Methanobacteriati</taxon>
        <taxon>Methanobacteriota</taxon>
        <taxon>Stenosarchaea group</taxon>
        <taxon>Methanomicrobia</taxon>
        <taxon>Methanotrichales</taxon>
        <taxon>Methanotrichaceae</taxon>
        <taxon>Methanothrix</taxon>
    </lineage>
</organism>
<protein>
    <submittedName>
        <fullName evidence="8">Uncharacterized membrane protein (UPF0104)</fullName>
    </submittedName>
</protein>
<feature type="transmembrane region" description="Helical" evidence="7">
    <location>
        <begin position="333"/>
        <end position="357"/>
    </location>
</feature>
<proteinExistence type="inferred from homology"/>
<accession>G7WP53</accession>
<keyword evidence="3" id="KW-1003">Cell membrane</keyword>
<comment type="subcellular location">
    <subcellularLocation>
        <location evidence="1">Cell membrane</location>
        <topology evidence="1">Multi-pass membrane protein</topology>
    </subcellularLocation>
</comment>
<feature type="transmembrane region" description="Helical" evidence="7">
    <location>
        <begin position="67"/>
        <end position="86"/>
    </location>
</feature>